<feature type="domain" description="Nudix hydrolase" evidence="3">
    <location>
        <begin position="4"/>
        <end position="145"/>
    </location>
</feature>
<dbReference type="SUPFAM" id="SSF55811">
    <property type="entry name" value="Nudix"/>
    <property type="match status" value="1"/>
</dbReference>
<dbReference type="Gene3D" id="3.90.79.10">
    <property type="entry name" value="Nucleoside Triphosphate Pyrophosphohydrolase"/>
    <property type="match status" value="1"/>
</dbReference>
<dbReference type="CDD" id="cd03671">
    <property type="entry name" value="NUDIX_Ap4A_hydrolase_plant_like"/>
    <property type="match status" value="1"/>
</dbReference>
<dbReference type="EC" id="3.6.1.-" evidence="4"/>
<evidence type="ECO:0000256" key="1">
    <source>
        <dbReference type="ARBA" id="ARBA00001946"/>
    </source>
</evidence>
<dbReference type="GO" id="GO:0034432">
    <property type="term" value="F:bis(5'-adenosyl)-pentaphosphatase activity"/>
    <property type="evidence" value="ECO:0007669"/>
    <property type="project" value="TreeGrafter"/>
</dbReference>
<dbReference type="EMBL" id="RXFM01000051">
    <property type="protein sequence ID" value="RST65605.1"/>
    <property type="molecule type" value="Genomic_DNA"/>
</dbReference>
<dbReference type="PROSITE" id="PS00893">
    <property type="entry name" value="NUDIX_BOX"/>
    <property type="match status" value="1"/>
</dbReference>
<dbReference type="GO" id="GO:0008893">
    <property type="term" value="F:guanosine-3',5'-bis(diphosphate) 3'-diphosphatase activity"/>
    <property type="evidence" value="ECO:0007669"/>
    <property type="project" value="TreeGrafter"/>
</dbReference>
<protein>
    <submittedName>
        <fullName evidence="4">RNA pyrophosphohydrolase</fullName>
        <ecNumber evidence="4">3.6.1.-</ecNumber>
    </submittedName>
</protein>
<dbReference type="InterPro" id="IPR020084">
    <property type="entry name" value="NUDIX_hydrolase_CS"/>
</dbReference>
<evidence type="ECO:0000313" key="5">
    <source>
        <dbReference type="Proteomes" id="UP000279470"/>
    </source>
</evidence>
<keyword evidence="2 4" id="KW-0378">Hydrolase</keyword>
<dbReference type="NCBIfam" id="NF001938">
    <property type="entry name" value="PRK00714.1-5"/>
    <property type="match status" value="1"/>
</dbReference>
<dbReference type="PROSITE" id="PS51462">
    <property type="entry name" value="NUDIX"/>
    <property type="match status" value="1"/>
</dbReference>
<dbReference type="PANTHER" id="PTHR11839">
    <property type="entry name" value="UDP/ADP-SUGAR PYROPHOSPHATASE"/>
    <property type="match status" value="1"/>
</dbReference>
<evidence type="ECO:0000313" key="4">
    <source>
        <dbReference type="EMBL" id="RST65605.1"/>
    </source>
</evidence>
<comment type="cofactor">
    <cofactor evidence="1">
        <name>Mg(2+)</name>
        <dbReference type="ChEBI" id="CHEBI:18420"/>
    </cofactor>
</comment>
<accession>A0A3R9XP36</accession>
<proteinExistence type="predicted"/>
<reference evidence="5" key="1">
    <citation type="submission" date="2018-11" db="EMBL/GenBank/DDBJ databases">
        <title>Phylogenetic, genomic, and biogeographic characterization of a novel and ubiquitous marine invertebrate-associated Rickettsiales parasite, Candidatus Marinoinvertebrata rohwerii, gen. nov., sp. nov.</title>
        <authorList>
            <person name="Klinges J.G."/>
            <person name="Rosales S.M."/>
            <person name="Mcminds R."/>
            <person name="Shaver E.C."/>
            <person name="Shantz A."/>
            <person name="Peters E.C."/>
            <person name="Burkepile D.E."/>
            <person name="Silliman B.R."/>
            <person name="Vega Thurber R.L."/>
        </authorList>
    </citation>
    <scope>NUCLEOTIDE SEQUENCE [LARGE SCALE GENOMIC DNA]</scope>
    <source>
        <strain evidence="5">a_cerv_44</strain>
    </source>
</reference>
<dbReference type="InterPro" id="IPR022927">
    <property type="entry name" value="RppH"/>
</dbReference>
<comment type="caution">
    <text evidence="4">The sequence shown here is derived from an EMBL/GenBank/DDBJ whole genome shotgun (WGS) entry which is preliminary data.</text>
</comment>
<dbReference type="NCBIfam" id="NF001936">
    <property type="entry name" value="PRK00714.1-3"/>
    <property type="match status" value="1"/>
</dbReference>
<dbReference type="GO" id="GO:0006753">
    <property type="term" value="P:nucleoside phosphate metabolic process"/>
    <property type="evidence" value="ECO:0007669"/>
    <property type="project" value="TreeGrafter"/>
</dbReference>
<dbReference type="OrthoDB" id="9816040at2"/>
<dbReference type="InterPro" id="IPR015797">
    <property type="entry name" value="NUDIX_hydrolase-like_dom_sf"/>
</dbReference>
<sequence>MSDLYRLGIGIMMINQNDQVFVAERIKPKGAWQMPQGGIDKNESPKKALYREAMEEMGTNNFSIITESKNWYQYDFPLIYQNKWFNGKYRGQKQKWFLLKFLGDDNEININLYTPEFADWKWIDINKLENIIVDFKKSMYKKFQMNLRK</sequence>
<keyword evidence="5" id="KW-1185">Reference proteome</keyword>
<name>A0A3R9XP36_9RICK</name>
<dbReference type="AlphaFoldDB" id="A0A3R9XP36"/>
<evidence type="ECO:0000256" key="2">
    <source>
        <dbReference type="ARBA" id="ARBA00022801"/>
    </source>
</evidence>
<organism evidence="4 5">
    <name type="scientific">Candidatus Aquarickettsia rohweri</name>
    <dbReference type="NCBI Taxonomy" id="2602574"/>
    <lineage>
        <taxon>Bacteria</taxon>
        <taxon>Pseudomonadati</taxon>
        <taxon>Pseudomonadota</taxon>
        <taxon>Alphaproteobacteria</taxon>
        <taxon>Rickettsiales</taxon>
        <taxon>Candidatus Midichloriaceae</taxon>
        <taxon>Candidatus Aquarickettsia</taxon>
    </lineage>
</organism>
<dbReference type="GO" id="GO:0019693">
    <property type="term" value="P:ribose phosphate metabolic process"/>
    <property type="evidence" value="ECO:0007669"/>
    <property type="project" value="TreeGrafter"/>
</dbReference>
<gene>
    <name evidence="4" type="ORF">EIC27_04160</name>
</gene>
<dbReference type="PANTHER" id="PTHR11839:SF22">
    <property type="entry name" value="NUDIX HYDROLASE 26, CHLOROPLASTIC"/>
    <property type="match status" value="1"/>
</dbReference>
<dbReference type="Proteomes" id="UP000279470">
    <property type="component" value="Unassembled WGS sequence"/>
</dbReference>
<dbReference type="InterPro" id="IPR000086">
    <property type="entry name" value="NUDIX_hydrolase_dom"/>
</dbReference>
<dbReference type="RefSeq" id="WP_126044871.1">
    <property type="nucleotide sequence ID" value="NZ_RXFM01000051.1"/>
</dbReference>
<evidence type="ECO:0000259" key="3">
    <source>
        <dbReference type="PROSITE" id="PS51462"/>
    </source>
</evidence>
<dbReference type="Pfam" id="PF00293">
    <property type="entry name" value="NUDIX"/>
    <property type="match status" value="1"/>
</dbReference>